<reference evidence="3 4" key="1">
    <citation type="submission" date="2023-02" db="EMBL/GenBank/DDBJ databases">
        <title>Mannheimia cairiniae sp. nov., a novel species of Mannheimia obtained from moscovy ducks (Cairina moschata) and reclassification of Mannheimia ovis as heterotypic synonym of Mannheimia pernigra.</title>
        <authorList>
            <person name="Christensen H."/>
        </authorList>
    </citation>
    <scope>NUCLEOTIDE SEQUENCE [LARGE SCALE GENOMIC DNA]</scope>
    <source>
        <strain evidence="3 4">AT1</strain>
    </source>
</reference>
<accession>A0ABT5MQI4</accession>
<dbReference type="PROSITE" id="PS50943">
    <property type="entry name" value="HTH_CROC1"/>
    <property type="match status" value="1"/>
</dbReference>
<dbReference type="SUPFAM" id="SSF47413">
    <property type="entry name" value="lambda repressor-like DNA-binding domains"/>
    <property type="match status" value="1"/>
</dbReference>
<keyword evidence="4" id="KW-1185">Reference proteome</keyword>
<protein>
    <submittedName>
        <fullName evidence="3">Helix-turn-helix transcriptional regulator</fullName>
    </submittedName>
</protein>
<feature type="domain" description="HTH cro/C1-type" evidence="2">
    <location>
        <begin position="48"/>
        <end position="102"/>
    </location>
</feature>
<feature type="coiled-coil region" evidence="1">
    <location>
        <begin position="8"/>
        <end position="35"/>
    </location>
</feature>
<organism evidence="3 4">
    <name type="scientific">Mannheimia cairinae</name>
    <dbReference type="NCBI Taxonomy" id="3025936"/>
    <lineage>
        <taxon>Bacteria</taxon>
        <taxon>Pseudomonadati</taxon>
        <taxon>Pseudomonadota</taxon>
        <taxon>Gammaproteobacteria</taxon>
        <taxon>Pasteurellales</taxon>
        <taxon>Pasteurellaceae</taxon>
        <taxon>Mannheimia</taxon>
    </lineage>
</organism>
<evidence type="ECO:0000256" key="1">
    <source>
        <dbReference type="SAM" id="Coils"/>
    </source>
</evidence>
<gene>
    <name evidence="3" type="ORF">PTQ27_07050</name>
</gene>
<dbReference type="SMART" id="SM00530">
    <property type="entry name" value="HTH_XRE"/>
    <property type="match status" value="1"/>
</dbReference>
<evidence type="ECO:0000259" key="2">
    <source>
        <dbReference type="PROSITE" id="PS50943"/>
    </source>
</evidence>
<dbReference type="EMBL" id="JAQSJE010000007">
    <property type="protein sequence ID" value="MDD0824218.1"/>
    <property type="molecule type" value="Genomic_DNA"/>
</dbReference>
<proteinExistence type="predicted"/>
<name>A0ABT5MQI4_9PAST</name>
<sequence>MKNTIQYLEEQISILKNLQQQLIQAENEQKQQKIAGNIDDLPALGQLLNDKRKSLGIDLQTLELQTEVSLSTLNRLFQDPSQVRFATVLTVANALGVKLCTL</sequence>
<keyword evidence="1" id="KW-0175">Coiled coil</keyword>
<dbReference type="Pfam" id="PF01381">
    <property type="entry name" value="HTH_3"/>
    <property type="match status" value="1"/>
</dbReference>
<dbReference type="Proteomes" id="UP001221909">
    <property type="component" value="Unassembled WGS sequence"/>
</dbReference>
<comment type="caution">
    <text evidence="3">The sequence shown here is derived from an EMBL/GenBank/DDBJ whole genome shotgun (WGS) entry which is preliminary data.</text>
</comment>
<dbReference type="CDD" id="cd00093">
    <property type="entry name" value="HTH_XRE"/>
    <property type="match status" value="1"/>
</dbReference>
<evidence type="ECO:0000313" key="4">
    <source>
        <dbReference type="Proteomes" id="UP001221909"/>
    </source>
</evidence>
<dbReference type="Gene3D" id="1.10.260.40">
    <property type="entry name" value="lambda repressor-like DNA-binding domains"/>
    <property type="match status" value="1"/>
</dbReference>
<dbReference type="RefSeq" id="WP_273749212.1">
    <property type="nucleotide sequence ID" value="NZ_JAQSJE010000007.1"/>
</dbReference>
<dbReference type="InterPro" id="IPR010982">
    <property type="entry name" value="Lambda_DNA-bd_dom_sf"/>
</dbReference>
<dbReference type="InterPro" id="IPR001387">
    <property type="entry name" value="Cro/C1-type_HTH"/>
</dbReference>
<evidence type="ECO:0000313" key="3">
    <source>
        <dbReference type="EMBL" id="MDD0824218.1"/>
    </source>
</evidence>